<gene>
    <name evidence="9" type="ORF">A3H16_01670</name>
</gene>
<keyword evidence="3" id="KW-0540">Nuclease</keyword>
<dbReference type="InterPro" id="IPR002716">
    <property type="entry name" value="PIN_dom"/>
</dbReference>
<dbReference type="EMBL" id="MFMQ01000037">
    <property type="protein sequence ID" value="OGG91823.1"/>
    <property type="molecule type" value="Genomic_DNA"/>
</dbReference>
<comment type="cofactor">
    <cofactor evidence="1">
        <name>Mg(2+)</name>
        <dbReference type="ChEBI" id="CHEBI:18420"/>
    </cofactor>
</comment>
<evidence type="ECO:0000256" key="3">
    <source>
        <dbReference type="ARBA" id="ARBA00022722"/>
    </source>
</evidence>
<comment type="caution">
    <text evidence="9">The sequence shown here is derived from an EMBL/GenBank/DDBJ whole genome shotgun (WGS) entry which is preliminary data.</text>
</comment>
<accession>A0A1F6G147</accession>
<evidence type="ECO:0000256" key="2">
    <source>
        <dbReference type="ARBA" id="ARBA00022649"/>
    </source>
</evidence>
<dbReference type="PANTHER" id="PTHR33653:SF1">
    <property type="entry name" value="RIBONUCLEASE VAPC2"/>
    <property type="match status" value="1"/>
</dbReference>
<evidence type="ECO:0000256" key="7">
    <source>
        <dbReference type="ARBA" id="ARBA00038093"/>
    </source>
</evidence>
<reference evidence="9 10" key="1">
    <citation type="journal article" date="2016" name="Nat. Commun.">
        <title>Thousands of microbial genomes shed light on interconnected biogeochemical processes in an aquifer system.</title>
        <authorList>
            <person name="Anantharaman K."/>
            <person name="Brown C.T."/>
            <person name="Hug L.A."/>
            <person name="Sharon I."/>
            <person name="Castelle C.J."/>
            <person name="Probst A.J."/>
            <person name="Thomas B.C."/>
            <person name="Singh A."/>
            <person name="Wilkins M.J."/>
            <person name="Karaoz U."/>
            <person name="Brodie E.L."/>
            <person name="Williams K.H."/>
            <person name="Hubbard S.S."/>
            <person name="Banfield J.F."/>
        </authorList>
    </citation>
    <scope>NUCLEOTIDE SEQUENCE [LARGE SCALE GENOMIC DNA]</scope>
</reference>
<dbReference type="GO" id="GO:0016787">
    <property type="term" value="F:hydrolase activity"/>
    <property type="evidence" value="ECO:0007669"/>
    <property type="project" value="UniProtKB-KW"/>
</dbReference>
<organism evidence="9 10">
    <name type="scientific">Candidatus Kaiserbacteria bacterium RIFCSPLOWO2_12_FULL_53_8</name>
    <dbReference type="NCBI Taxonomy" id="1798529"/>
    <lineage>
        <taxon>Bacteria</taxon>
        <taxon>Candidatus Kaiseribacteriota</taxon>
    </lineage>
</organism>
<dbReference type="SUPFAM" id="SSF88723">
    <property type="entry name" value="PIN domain-like"/>
    <property type="match status" value="1"/>
</dbReference>
<dbReference type="AlphaFoldDB" id="A0A1F6G147"/>
<dbReference type="Proteomes" id="UP000178601">
    <property type="component" value="Unassembled WGS sequence"/>
</dbReference>
<dbReference type="GO" id="GO:0046872">
    <property type="term" value="F:metal ion binding"/>
    <property type="evidence" value="ECO:0007669"/>
    <property type="project" value="UniProtKB-KW"/>
</dbReference>
<comment type="similarity">
    <text evidence="7">Belongs to the PINc/VapC protein family.</text>
</comment>
<keyword evidence="5" id="KW-0378">Hydrolase</keyword>
<evidence type="ECO:0000256" key="4">
    <source>
        <dbReference type="ARBA" id="ARBA00022723"/>
    </source>
</evidence>
<evidence type="ECO:0000313" key="10">
    <source>
        <dbReference type="Proteomes" id="UP000178601"/>
    </source>
</evidence>
<protein>
    <recommendedName>
        <fullName evidence="8">PIN domain-containing protein</fullName>
    </recommendedName>
</protein>
<dbReference type="GO" id="GO:0004518">
    <property type="term" value="F:nuclease activity"/>
    <property type="evidence" value="ECO:0007669"/>
    <property type="project" value="UniProtKB-KW"/>
</dbReference>
<dbReference type="InterPro" id="IPR029060">
    <property type="entry name" value="PIN-like_dom_sf"/>
</dbReference>
<feature type="domain" description="PIN" evidence="8">
    <location>
        <begin position="8"/>
        <end position="119"/>
    </location>
</feature>
<keyword evidence="4" id="KW-0479">Metal-binding</keyword>
<name>A0A1F6G147_9BACT</name>
<evidence type="ECO:0000313" key="9">
    <source>
        <dbReference type="EMBL" id="OGG91823.1"/>
    </source>
</evidence>
<evidence type="ECO:0000256" key="5">
    <source>
        <dbReference type="ARBA" id="ARBA00022801"/>
    </source>
</evidence>
<dbReference type="InterPro" id="IPR050556">
    <property type="entry name" value="Type_II_TA_system_RNase"/>
</dbReference>
<keyword evidence="2" id="KW-1277">Toxin-antitoxin system</keyword>
<keyword evidence="6" id="KW-0460">Magnesium</keyword>
<evidence type="ECO:0000259" key="8">
    <source>
        <dbReference type="Pfam" id="PF01850"/>
    </source>
</evidence>
<evidence type="ECO:0000256" key="6">
    <source>
        <dbReference type="ARBA" id="ARBA00022842"/>
    </source>
</evidence>
<sequence>MENNIDALLDSNILIYAMKSQEKYVEIIASLGMTGISVLSHMELFIGVHSTQEEGELISILREIVIVPLTEEIALAAVDSLKKQGHKSLRNARVVDFAIAHTALSLNVPLVTNNPKDFESFEGLKLIVP</sequence>
<dbReference type="Pfam" id="PF01850">
    <property type="entry name" value="PIN"/>
    <property type="match status" value="1"/>
</dbReference>
<dbReference type="Gene3D" id="3.40.50.1010">
    <property type="entry name" value="5'-nuclease"/>
    <property type="match status" value="1"/>
</dbReference>
<dbReference type="PANTHER" id="PTHR33653">
    <property type="entry name" value="RIBONUCLEASE VAPC2"/>
    <property type="match status" value="1"/>
</dbReference>
<evidence type="ECO:0000256" key="1">
    <source>
        <dbReference type="ARBA" id="ARBA00001946"/>
    </source>
</evidence>
<proteinExistence type="inferred from homology"/>